<keyword evidence="4" id="KW-0804">Transcription</keyword>
<dbReference type="Gene3D" id="1.20.120.1810">
    <property type="match status" value="1"/>
</dbReference>
<keyword evidence="9" id="KW-1185">Reference proteome</keyword>
<dbReference type="InterPro" id="IPR007627">
    <property type="entry name" value="RNA_pol_sigma70_r2"/>
</dbReference>
<dbReference type="CDD" id="cd06171">
    <property type="entry name" value="Sigma70_r4"/>
    <property type="match status" value="1"/>
</dbReference>
<dbReference type="PANTHER" id="PTHR30385:SF4">
    <property type="entry name" value="RNA POLYMERASE SIGMA-E FACTOR"/>
    <property type="match status" value="1"/>
</dbReference>
<keyword evidence="2" id="KW-0731">Sigma factor</keyword>
<feature type="domain" description="RNA polymerase sigma-70 region 2" evidence="6">
    <location>
        <begin position="72"/>
        <end position="140"/>
    </location>
</feature>
<dbReference type="RefSeq" id="WP_358364259.1">
    <property type="nucleotide sequence ID" value="NZ_JBEZFP010000204.1"/>
</dbReference>
<dbReference type="InterPro" id="IPR014322">
    <property type="entry name" value="RNA_pol_sigma-B/F/G"/>
</dbReference>
<evidence type="ECO:0000259" key="5">
    <source>
        <dbReference type="Pfam" id="PF04539"/>
    </source>
</evidence>
<dbReference type="PANTHER" id="PTHR30385">
    <property type="entry name" value="SIGMA FACTOR F FLAGELLAR"/>
    <property type="match status" value="1"/>
</dbReference>
<dbReference type="InterPro" id="IPR014284">
    <property type="entry name" value="RNA_pol_sigma-70_dom"/>
</dbReference>
<feature type="domain" description="RNA polymerase sigma-70 region 3" evidence="5">
    <location>
        <begin position="154"/>
        <end position="205"/>
    </location>
</feature>
<dbReference type="Pfam" id="PF04545">
    <property type="entry name" value="Sigma70_r4"/>
    <property type="match status" value="1"/>
</dbReference>
<dbReference type="NCBIfam" id="TIGR02980">
    <property type="entry name" value="SigBFG"/>
    <property type="match status" value="1"/>
</dbReference>
<keyword evidence="1" id="KW-0805">Transcription regulation</keyword>
<protein>
    <submittedName>
        <fullName evidence="8">SigB/SigF/SigG family RNA polymerase sigma factor</fullName>
    </submittedName>
</protein>
<dbReference type="PRINTS" id="PR00046">
    <property type="entry name" value="SIGMA70FCT"/>
</dbReference>
<dbReference type="InterPro" id="IPR007630">
    <property type="entry name" value="RNA_pol_sigma70_r4"/>
</dbReference>
<evidence type="ECO:0000313" key="8">
    <source>
        <dbReference type="EMBL" id="MEU8139823.1"/>
    </source>
</evidence>
<dbReference type="InterPro" id="IPR013324">
    <property type="entry name" value="RNA_pol_sigma_r3/r4-like"/>
</dbReference>
<evidence type="ECO:0000256" key="4">
    <source>
        <dbReference type="ARBA" id="ARBA00023163"/>
    </source>
</evidence>
<dbReference type="Pfam" id="PF04542">
    <property type="entry name" value="Sigma70_r2"/>
    <property type="match status" value="1"/>
</dbReference>
<dbReference type="EMBL" id="JBEZFP010000204">
    <property type="protein sequence ID" value="MEU8139823.1"/>
    <property type="molecule type" value="Genomic_DNA"/>
</dbReference>
<evidence type="ECO:0000259" key="6">
    <source>
        <dbReference type="Pfam" id="PF04542"/>
    </source>
</evidence>
<dbReference type="Proteomes" id="UP001551482">
    <property type="component" value="Unassembled WGS sequence"/>
</dbReference>
<comment type="caution">
    <text evidence="8">The sequence shown here is derived from an EMBL/GenBank/DDBJ whole genome shotgun (WGS) entry which is preliminary data.</text>
</comment>
<proteinExistence type="predicted"/>
<evidence type="ECO:0000313" key="9">
    <source>
        <dbReference type="Proteomes" id="UP001551482"/>
    </source>
</evidence>
<dbReference type="InterPro" id="IPR000943">
    <property type="entry name" value="RNA_pol_sigma70"/>
</dbReference>
<gene>
    <name evidence="8" type="ORF">AB0C36_40805</name>
</gene>
<dbReference type="Pfam" id="PF04539">
    <property type="entry name" value="Sigma70_r3"/>
    <property type="match status" value="1"/>
</dbReference>
<feature type="domain" description="RNA polymerase sigma-70 region 4" evidence="7">
    <location>
        <begin position="242"/>
        <end position="290"/>
    </location>
</feature>
<keyword evidence="3" id="KW-0238">DNA-binding</keyword>
<evidence type="ECO:0000256" key="2">
    <source>
        <dbReference type="ARBA" id="ARBA00023082"/>
    </source>
</evidence>
<dbReference type="InterPro" id="IPR013325">
    <property type="entry name" value="RNA_pol_sigma_r2"/>
</dbReference>
<organism evidence="8 9">
    <name type="scientific">Streptodolium elevatio</name>
    <dbReference type="NCBI Taxonomy" id="3157996"/>
    <lineage>
        <taxon>Bacteria</taxon>
        <taxon>Bacillati</taxon>
        <taxon>Actinomycetota</taxon>
        <taxon>Actinomycetes</taxon>
        <taxon>Kitasatosporales</taxon>
        <taxon>Streptomycetaceae</taxon>
        <taxon>Streptodolium</taxon>
    </lineage>
</organism>
<name>A0ABV3DVP7_9ACTN</name>
<reference evidence="8 9" key="1">
    <citation type="submission" date="2024-06" db="EMBL/GenBank/DDBJ databases">
        <title>The Natural Products Discovery Center: Release of the First 8490 Sequenced Strains for Exploring Actinobacteria Biosynthetic Diversity.</title>
        <authorList>
            <person name="Kalkreuter E."/>
            <person name="Kautsar S.A."/>
            <person name="Yang D."/>
            <person name="Bader C.D."/>
            <person name="Teijaro C.N."/>
            <person name="Fluegel L."/>
            <person name="Davis C.M."/>
            <person name="Simpson J.R."/>
            <person name="Lauterbach L."/>
            <person name="Steele A.D."/>
            <person name="Gui C."/>
            <person name="Meng S."/>
            <person name="Li G."/>
            <person name="Viehrig K."/>
            <person name="Ye F."/>
            <person name="Su P."/>
            <person name="Kiefer A.F."/>
            <person name="Nichols A."/>
            <person name="Cepeda A.J."/>
            <person name="Yan W."/>
            <person name="Fan B."/>
            <person name="Jiang Y."/>
            <person name="Adhikari A."/>
            <person name="Zheng C.-J."/>
            <person name="Schuster L."/>
            <person name="Cowan T.M."/>
            <person name="Smanski M.J."/>
            <person name="Chevrette M.G."/>
            <person name="De Carvalho L.P.S."/>
            <person name="Shen B."/>
        </authorList>
    </citation>
    <scope>NUCLEOTIDE SEQUENCE [LARGE SCALE GENOMIC DNA]</scope>
    <source>
        <strain evidence="8 9">NPDC048946</strain>
    </source>
</reference>
<dbReference type="NCBIfam" id="TIGR02937">
    <property type="entry name" value="sigma70-ECF"/>
    <property type="match status" value="1"/>
</dbReference>
<evidence type="ECO:0000256" key="1">
    <source>
        <dbReference type="ARBA" id="ARBA00023015"/>
    </source>
</evidence>
<dbReference type="SUPFAM" id="SSF88946">
    <property type="entry name" value="Sigma2 domain of RNA polymerase sigma factors"/>
    <property type="match status" value="1"/>
</dbReference>
<dbReference type="InterPro" id="IPR007624">
    <property type="entry name" value="RNA_pol_sigma70_r3"/>
</dbReference>
<evidence type="ECO:0000259" key="7">
    <source>
        <dbReference type="Pfam" id="PF04545"/>
    </source>
</evidence>
<dbReference type="Gene3D" id="1.20.140.160">
    <property type="match status" value="1"/>
</dbReference>
<sequence length="307" mass="33792">MPTTTAPALPATELVDDANLPDATDEHAPLAREDMRSLGRDGLRAHTDRLLRRLARLEPGTETFGRTRAEVIELNTGLVKHLVRRFVRSGEDFDDVYQTGLVGLVKAVDRYDVERGTGFISFAQPTITGEIKRHFRDTSWAVHVPRGHQELFLVVVKTADQLQTELGRDATDEEIADRLGTTADEVRAGRAAADAHRVGSLDAPMSATSGRGDRPLPLQDTLGAEDPGIELAEFRASVAPLIAELPERDQKILRWRFWDDLTQRQIGERLGLSQMHISRLLTAVLSRLRAHLEADGVAANTPLPAAA</sequence>
<evidence type="ECO:0000256" key="3">
    <source>
        <dbReference type="ARBA" id="ARBA00023125"/>
    </source>
</evidence>
<accession>A0ABV3DVP7</accession>
<dbReference type="SUPFAM" id="SSF88659">
    <property type="entry name" value="Sigma3 and sigma4 domains of RNA polymerase sigma factors"/>
    <property type="match status" value="2"/>
</dbReference>